<dbReference type="SUPFAM" id="SSF51735">
    <property type="entry name" value="NAD(P)-binding Rossmann-fold domains"/>
    <property type="match status" value="1"/>
</dbReference>
<dbReference type="InterPro" id="IPR020904">
    <property type="entry name" value="Sc_DH/Rdtase_CS"/>
</dbReference>
<comment type="similarity">
    <text evidence="1">Belongs to the short-chain dehydrogenases/reductases (SDR) family.</text>
</comment>
<dbReference type="InterPro" id="IPR036291">
    <property type="entry name" value="NAD(P)-bd_dom_sf"/>
</dbReference>
<dbReference type="CDD" id="cd05233">
    <property type="entry name" value="SDR_c"/>
    <property type="match status" value="1"/>
</dbReference>
<sequence>MSPTAEPAAGRTPRPSAHDPARPVVLVTGASQGIGRATAELYAARGARLVLCARSVDALVEVGAVCEDLGAAVEVVATDVTDDAQVERAVAAALARFGRLDICVHVAGVSAYGHHTDTTADVFAHVISTNLVGAANVARSSLVVFRAQGAGTLVVVGSVLGRVAVPGMGAYVASKWGLRGLVRVLQQENRDLPGVRVTSVAPGSVRTSIYSSAVGGSEHGATPPPPSTSPRTVARAVRAAAARGSREHDVDAVGGLGNKVLAAAFTLAPGVFDRLIGPLVRTLSTTALPPAVGPGNQQDHR</sequence>
<dbReference type="InterPro" id="IPR057326">
    <property type="entry name" value="KR_dom"/>
</dbReference>
<dbReference type="Gene3D" id="3.40.50.720">
    <property type="entry name" value="NAD(P)-binding Rossmann-like Domain"/>
    <property type="match status" value="1"/>
</dbReference>
<proteinExistence type="inferred from homology"/>
<evidence type="ECO:0000313" key="6">
    <source>
        <dbReference type="Proteomes" id="UP001164965"/>
    </source>
</evidence>
<evidence type="ECO:0000256" key="3">
    <source>
        <dbReference type="SAM" id="MobiDB-lite"/>
    </source>
</evidence>
<dbReference type="PANTHER" id="PTHR44196">
    <property type="entry name" value="DEHYDROGENASE/REDUCTASE SDR FAMILY MEMBER 7B"/>
    <property type="match status" value="1"/>
</dbReference>
<dbReference type="PROSITE" id="PS00061">
    <property type="entry name" value="ADH_SHORT"/>
    <property type="match status" value="1"/>
</dbReference>
<dbReference type="PANTHER" id="PTHR44196:SF1">
    <property type="entry name" value="DEHYDROGENASE_REDUCTASE SDR FAMILY MEMBER 7B"/>
    <property type="match status" value="1"/>
</dbReference>
<evidence type="ECO:0000259" key="4">
    <source>
        <dbReference type="SMART" id="SM00822"/>
    </source>
</evidence>
<dbReference type="PRINTS" id="PR00081">
    <property type="entry name" value="GDHRDH"/>
</dbReference>
<dbReference type="Proteomes" id="UP001164965">
    <property type="component" value="Chromosome"/>
</dbReference>
<reference evidence="5" key="1">
    <citation type="submission" date="2022-10" db="EMBL/GenBank/DDBJ databases">
        <title>Rhodococcus sp.75.</title>
        <authorList>
            <person name="Sun M."/>
        </authorList>
    </citation>
    <scope>NUCLEOTIDE SEQUENCE</scope>
    <source>
        <strain evidence="5">75</strain>
    </source>
</reference>
<dbReference type="SMART" id="SM00822">
    <property type="entry name" value="PKS_KR"/>
    <property type="match status" value="1"/>
</dbReference>
<feature type="region of interest" description="Disordered" evidence="3">
    <location>
        <begin position="212"/>
        <end position="231"/>
    </location>
</feature>
<organism evidence="5 6">
    <name type="scientific">Rhodococcus antarcticus</name>
    <dbReference type="NCBI Taxonomy" id="2987751"/>
    <lineage>
        <taxon>Bacteria</taxon>
        <taxon>Bacillati</taxon>
        <taxon>Actinomycetota</taxon>
        <taxon>Actinomycetes</taxon>
        <taxon>Mycobacteriales</taxon>
        <taxon>Nocardiaceae</taxon>
        <taxon>Rhodococcus</taxon>
    </lineage>
</organism>
<keyword evidence="2" id="KW-0560">Oxidoreductase</keyword>
<feature type="domain" description="Ketoreductase" evidence="4">
    <location>
        <begin position="23"/>
        <end position="206"/>
    </location>
</feature>
<dbReference type="RefSeq" id="WP_265381965.1">
    <property type="nucleotide sequence ID" value="NZ_CP110615.1"/>
</dbReference>
<evidence type="ECO:0000256" key="2">
    <source>
        <dbReference type="ARBA" id="ARBA00023002"/>
    </source>
</evidence>
<gene>
    <name evidence="5" type="ORF">RHODO2019_11695</name>
</gene>
<feature type="region of interest" description="Disordered" evidence="3">
    <location>
        <begin position="1"/>
        <end position="21"/>
    </location>
</feature>
<evidence type="ECO:0000256" key="1">
    <source>
        <dbReference type="ARBA" id="ARBA00006484"/>
    </source>
</evidence>
<protein>
    <submittedName>
        <fullName evidence="5">SDR family oxidoreductase</fullName>
    </submittedName>
</protein>
<dbReference type="Pfam" id="PF00106">
    <property type="entry name" value="adh_short"/>
    <property type="match status" value="1"/>
</dbReference>
<dbReference type="EMBL" id="CP110615">
    <property type="protein sequence ID" value="UZJ23857.1"/>
    <property type="molecule type" value="Genomic_DNA"/>
</dbReference>
<keyword evidence="6" id="KW-1185">Reference proteome</keyword>
<name>A0ABY6NWT1_9NOCA</name>
<evidence type="ECO:0000313" key="5">
    <source>
        <dbReference type="EMBL" id="UZJ23857.1"/>
    </source>
</evidence>
<accession>A0ABY6NWT1</accession>
<dbReference type="InterPro" id="IPR002347">
    <property type="entry name" value="SDR_fam"/>
</dbReference>